<dbReference type="InterPro" id="IPR036108">
    <property type="entry name" value="4pyrrol_syn_uPrphyn_synt_sf"/>
</dbReference>
<feature type="domain" description="Tetrapyrrole biosynthesis uroporphyrinogen III synthase" evidence="1">
    <location>
        <begin position="75"/>
        <end position="322"/>
    </location>
</feature>
<gene>
    <name evidence="2" type="primary">UROS</name>
    <name evidence="2" type="ORF">TSPGSL018_11549</name>
</gene>
<dbReference type="InterPro" id="IPR003754">
    <property type="entry name" value="4pyrrol_synth_uPrphyn_synth"/>
</dbReference>
<evidence type="ECO:0000313" key="2">
    <source>
        <dbReference type="EMBL" id="JAC67279.1"/>
    </source>
</evidence>
<reference evidence="2" key="1">
    <citation type="submission" date="2014-05" db="EMBL/GenBank/DDBJ databases">
        <title>The transcriptome of the halophilic microalga Tetraselmis sp. GSL018 isolated from the Great Salt Lake, Utah.</title>
        <authorList>
            <person name="Jinkerson R.E."/>
            <person name="D'Adamo S."/>
            <person name="Posewitz M.C."/>
        </authorList>
    </citation>
    <scope>NUCLEOTIDE SEQUENCE</scope>
    <source>
        <strain evidence="2">GSL018</strain>
    </source>
</reference>
<dbReference type="SUPFAM" id="SSF69618">
    <property type="entry name" value="HemD-like"/>
    <property type="match status" value="1"/>
</dbReference>
<evidence type="ECO:0000259" key="1">
    <source>
        <dbReference type="Pfam" id="PF02602"/>
    </source>
</evidence>
<dbReference type="Pfam" id="PF02602">
    <property type="entry name" value="HEM4"/>
    <property type="match status" value="1"/>
</dbReference>
<dbReference type="PANTHER" id="PTHR38020">
    <property type="entry name" value="UROPORPHYRINOGEN-III SYNTHASE"/>
    <property type="match status" value="1"/>
</dbReference>
<name>A0A061R936_9CHLO</name>
<dbReference type="EMBL" id="GBEZ01019255">
    <property type="protein sequence ID" value="JAC67279.1"/>
    <property type="molecule type" value="Transcribed_RNA"/>
</dbReference>
<dbReference type="UniPathway" id="UPA00251">
    <property type="reaction ID" value="UER00320"/>
</dbReference>
<sequence>MGFLQSAAGLRSSPVTEKFSCTQGLKTKLPVRKVVFRTEAANYAVDDHGQLARPEDLPLSGKRVLVTAPRRYASRLVGRLVEAGALPLWIPTIEITALNRPDDLKSLDDALTCLEDYTHIAFTSSNGITAVLDRLEALHGGKAGALKAVHRAGLRCCALGADADVLESHGVPCSIRPKEASTLGLVKELVDRGEAEGASVLCPVPLVEGDLVEPPVVPRFLRALEEAGARPRRVAAYITQSGSAARGCRAELKLLRSGVVDAVAFSSTAEAQGLVRAMGGTEGIKAAVREKGVVLAAHGPFTAAGASAVLGVSVDCVSKDFSSFAGLVAALEDEFWAQ</sequence>
<dbReference type="CDD" id="cd06578">
    <property type="entry name" value="HemD"/>
    <property type="match status" value="1"/>
</dbReference>
<protein>
    <submittedName>
        <fullName evidence="2">Uroporphyrinogen-III synthase</fullName>
    </submittedName>
</protein>
<accession>A0A061R936</accession>
<dbReference type="PANTHER" id="PTHR38020:SF1">
    <property type="entry name" value="UROPORPHYRINOGEN-III SYNTHASE"/>
    <property type="match status" value="1"/>
</dbReference>
<dbReference type="GO" id="GO:0006782">
    <property type="term" value="P:protoporphyrinogen IX biosynthetic process"/>
    <property type="evidence" value="ECO:0007669"/>
    <property type="project" value="UniProtKB-UniPathway"/>
</dbReference>
<dbReference type="AlphaFoldDB" id="A0A061R936"/>
<organism evidence="2">
    <name type="scientific">Tetraselmis sp. GSL018</name>
    <dbReference type="NCBI Taxonomy" id="582737"/>
    <lineage>
        <taxon>Eukaryota</taxon>
        <taxon>Viridiplantae</taxon>
        <taxon>Chlorophyta</taxon>
        <taxon>core chlorophytes</taxon>
        <taxon>Chlorodendrophyceae</taxon>
        <taxon>Chlorodendrales</taxon>
        <taxon>Chlorodendraceae</taxon>
        <taxon>Tetraselmis</taxon>
    </lineage>
</organism>
<dbReference type="GO" id="GO:0004852">
    <property type="term" value="F:uroporphyrinogen-III synthase activity"/>
    <property type="evidence" value="ECO:0007669"/>
    <property type="project" value="InterPro"/>
</dbReference>
<dbReference type="Gene3D" id="3.40.50.10090">
    <property type="match status" value="2"/>
</dbReference>
<proteinExistence type="predicted"/>